<name>A0A6A3N811_9STRA</name>
<dbReference type="AlphaFoldDB" id="A0A6A3N811"/>
<accession>A0A6A3N811</accession>
<organism evidence="1 4">
    <name type="scientific">Phytophthora rubi</name>
    <dbReference type="NCBI Taxonomy" id="129364"/>
    <lineage>
        <taxon>Eukaryota</taxon>
        <taxon>Sar</taxon>
        <taxon>Stramenopiles</taxon>
        <taxon>Oomycota</taxon>
        <taxon>Peronosporomycetes</taxon>
        <taxon>Peronosporales</taxon>
        <taxon>Peronosporaceae</taxon>
        <taxon>Phytophthora</taxon>
    </lineage>
</organism>
<reference evidence="3 4" key="1">
    <citation type="submission" date="2018-09" db="EMBL/GenBank/DDBJ databases">
        <title>Genomic investigation of the strawberry pathogen Phytophthora fragariae indicates pathogenicity is determined by transcriptional variation in three key races.</title>
        <authorList>
            <person name="Adams T.M."/>
            <person name="Armitage A.D."/>
            <person name="Sobczyk M.K."/>
            <person name="Bates H.J."/>
            <person name="Dunwell J.M."/>
            <person name="Nellist C.F."/>
            <person name="Harrison R.J."/>
        </authorList>
    </citation>
    <scope>NUCLEOTIDE SEQUENCE [LARGE SCALE GENOMIC DNA]</scope>
    <source>
        <strain evidence="2 3">SCRP249</strain>
        <strain evidence="1 4">SCRP324</strain>
    </source>
</reference>
<evidence type="ECO:0000313" key="3">
    <source>
        <dbReference type="Proteomes" id="UP000429607"/>
    </source>
</evidence>
<gene>
    <name evidence="2" type="ORF">PR001_g6189</name>
    <name evidence="1" type="ORF">PR002_g6357</name>
</gene>
<dbReference type="EMBL" id="QXFU01000285">
    <property type="protein sequence ID" value="KAE9037840.1"/>
    <property type="molecule type" value="Genomic_DNA"/>
</dbReference>
<sequence length="53" mass="6246">MTVMCLWEYSAELRLSREICLPPMLEVYIALTLAPIEEEVKENDTDRCGFYFI</sequence>
<evidence type="ECO:0000313" key="4">
    <source>
        <dbReference type="Proteomes" id="UP000435112"/>
    </source>
</evidence>
<dbReference type="EMBL" id="QXFV01000287">
    <property type="protein sequence ID" value="KAE9042465.1"/>
    <property type="molecule type" value="Genomic_DNA"/>
</dbReference>
<evidence type="ECO:0000313" key="2">
    <source>
        <dbReference type="EMBL" id="KAE9042465.1"/>
    </source>
</evidence>
<dbReference type="Proteomes" id="UP000435112">
    <property type="component" value="Unassembled WGS sequence"/>
</dbReference>
<comment type="caution">
    <text evidence="1">The sequence shown here is derived from an EMBL/GenBank/DDBJ whole genome shotgun (WGS) entry which is preliminary data.</text>
</comment>
<evidence type="ECO:0000313" key="1">
    <source>
        <dbReference type="EMBL" id="KAE9037840.1"/>
    </source>
</evidence>
<dbReference type="OrthoDB" id="25576at2759"/>
<protein>
    <submittedName>
        <fullName evidence="1">Uncharacterized protein</fullName>
    </submittedName>
</protein>
<dbReference type="Proteomes" id="UP000429607">
    <property type="component" value="Unassembled WGS sequence"/>
</dbReference>
<proteinExistence type="predicted"/>